<reference evidence="8" key="2">
    <citation type="submission" date="2021-09" db="EMBL/GenBank/DDBJ databases">
        <authorList>
            <person name="Jia N."/>
            <person name="Wang J."/>
            <person name="Shi W."/>
            <person name="Du L."/>
            <person name="Sun Y."/>
            <person name="Zhan W."/>
            <person name="Jiang J."/>
            <person name="Wang Q."/>
            <person name="Zhang B."/>
            <person name="Ji P."/>
            <person name="Sakyi L.B."/>
            <person name="Cui X."/>
            <person name="Yuan T."/>
            <person name="Jiang B."/>
            <person name="Yang W."/>
            <person name="Lam T.T.-Y."/>
            <person name="Chang Q."/>
            <person name="Ding S."/>
            <person name="Wang X."/>
            <person name="Zhu J."/>
            <person name="Ruan X."/>
            <person name="Zhao L."/>
            <person name="Wei J."/>
            <person name="Que T."/>
            <person name="Du C."/>
            <person name="Cheng J."/>
            <person name="Dai P."/>
            <person name="Han X."/>
            <person name="Huang E."/>
            <person name="Gao Y."/>
            <person name="Liu J."/>
            <person name="Shao H."/>
            <person name="Ye R."/>
            <person name="Li L."/>
            <person name="Wei W."/>
            <person name="Wang X."/>
            <person name="Wang C."/>
            <person name="Huo Q."/>
            <person name="Li W."/>
            <person name="Guo W."/>
            <person name="Chen H."/>
            <person name="Chen S."/>
            <person name="Zhou L."/>
            <person name="Zhou L."/>
            <person name="Ni X."/>
            <person name="Tian J."/>
            <person name="Zhou Y."/>
            <person name="Sheng Y."/>
            <person name="Liu T."/>
            <person name="Pan Y."/>
            <person name="Xia L."/>
            <person name="Li J."/>
            <person name="Zhao F."/>
            <person name="Cao W."/>
        </authorList>
    </citation>
    <scope>NUCLEOTIDE SEQUENCE</scope>
    <source>
        <strain evidence="8">Rmic-2018</strain>
        <tissue evidence="8">Larvae</tissue>
    </source>
</reference>
<keyword evidence="9" id="KW-1185">Reference proteome</keyword>
<dbReference type="GO" id="GO:0005783">
    <property type="term" value="C:endoplasmic reticulum"/>
    <property type="evidence" value="ECO:0007669"/>
    <property type="project" value="TreeGrafter"/>
</dbReference>
<feature type="region of interest" description="Disordered" evidence="6">
    <location>
        <begin position="475"/>
        <end position="525"/>
    </location>
</feature>
<dbReference type="EMBL" id="JABSTU010000003">
    <property type="protein sequence ID" value="KAH8035726.1"/>
    <property type="molecule type" value="Genomic_DNA"/>
</dbReference>
<dbReference type="Proteomes" id="UP000821866">
    <property type="component" value="Chromosome 11"/>
</dbReference>
<keyword evidence="5 7" id="KW-0472">Membrane</keyword>
<evidence type="ECO:0000313" key="8">
    <source>
        <dbReference type="EMBL" id="KAH8035726.1"/>
    </source>
</evidence>
<feature type="compositionally biased region" description="Polar residues" evidence="6">
    <location>
        <begin position="398"/>
        <end position="407"/>
    </location>
</feature>
<evidence type="ECO:0000256" key="1">
    <source>
        <dbReference type="ARBA" id="ARBA00004141"/>
    </source>
</evidence>
<dbReference type="Pfam" id="PF03381">
    <property type="entry name" value="CDC50"/>
    <property type="match status" value="1"/>
</dbReference>
<feature type="region of interest" description="Disordered" evidence="6">
    <location>
        <begin position="378"/>
        <end position="425"/>
    </location>
</feature>
<evidence type="ECO:0000256" key="4">
    <source>
        <dbReference type="ARBA" id="ARBA00022989"/>
    </source>
</evidence>
<reference evidence="8" key="1">
    <citation type="journal article" date="2020" name="Cell">
        <title>Large-Scale Comparative Analyses of Tick Genomes Elucidate Their Genetic Diversity and Vector Capacities.</title>
        <authorList>
            <consortium name="Tick Genome and Microbiome Consortium (TIGMIC)"/>
            <person name="Jia N."/>
            <person name="Wang J."/>
            <person name="Shi W."/>
            <person name="Du L."/>
            <person name="Sun Y."/>
            <person name="Zhan W."/>
            <person name="Jiang J.F."/>
            <person name="Wang Q."/>
            <person name="Zhang B."/>
            <person name="Ji P."/>
            <person name="Bell-Sakyi L."/>
            <person name="Cui X.M."/>
            <person name="Yuan T.T."/>
            <person name="Jiang B.G."/>
            <person name="Yang W.F."/>
            <person name="Lam T.T."/>
            <person name="Chang Q.C."/>
            <person name="Ding S.J."/>
            <person name="Wang X.J."/>
            <person name="Zhu J.G."/>
            <person name="Ruan X.D."/>
            <person name="Zhao L."/>
            <person name="Wei J.T."/>
            <person name="Ye R.Z."/>
            <person name="Que T.C."/>
            <person name="Du C.H."/>
            <person name="Zhou Y.H."/>
            <person name="Cheng J.X."/>
            <person name="Dai P.F."/>
            <person name="Guo W.B."/>
            <person name="Han X.H."/>
            <person name="Huang E.J."/>
            <person name="Li L.F."/>
            <person name="Wei W."/>
            <person name="Gao Y.C."/>
            <person name="Liu J.Z."/>
            <person name="Shao H.Z."/>
            <person name="Wang X."/>
            <person name="Wang C.C."/>
            <person name="Yang T.C."/>
            <person name="Huo Q.B."/>
            <person name="Li W."/>
            <person name="Chen H.Y."/>
            <person name="Chen S.E."/>
            <person name="Zhou L.G."/>
            <person name="Ni X.B."/>
            <person name="Tian J.H."/>
            <person name="Sheng Y."/>
            <person name="Liu T."/>
            <person name="Pan Y.S."/>
            <person name="Xia L.Y."/>
            <person name="Li J."/>
            <person name="Zhao F."/>
            <person name="Cao W.C."/>
        </authorList>
    </citation>
    <scope>NUCLEOTIDE SEQUENCE</scope>
    <source>
        <strain evidence="8">Rmic-2018</strain>
    </source>
</reference>
<dbReference type="PANTHER" id="PTHR10926">
    <property type="entry name" value="CELL CYCLE CONTROL PROTEIN 50"/>
    <property type="match status" value="1"/>
</dbReference>
<dbReference type="VEuPathDB" id="VectorBase:LOC119181001"/>
<dbReference type="GO" id="GO:0005794">
    <property type="term" value="C:Golgi apparatus"/>
    <property type="evidence" value="ECO:0007669"/>
    <property type="project" value="TreeGrafter"/>
</dbReference>
<dbReference type="GO" id="GO:0005886">
    <property type="term" value="C:plasma membrane"/>
    <property type="evidence" value="ECO:0007669"/>
    <property type="project" value="TreeGrafter"/>
</dbReference>
<keyword evidence="4 7" id="KW-1133">Transmembrane helix</keyword>
<sequence>MRTAALPTFRKLYGRVDHSQEFFVSSLPKGDYDLEIVYRYPVLPFKGSKRIILSNTSWLGGRNPFLGIAYIAVGSLCLALAFVFLVIHNKFGKNHATFCMLAFPKRACRNPLPASCFFLSRLHDHSLSAPHLLWASALTRQITIIVIKCRIPKLEDHAPRPPAVVRRRAAEEFTRPQLHAEGRCRVHIARCGGLTYAVQEHGAGGVFERRPPSHSTLSPRWGMVAWPPPPSLVCTVAILLRVGVVAAAGVMSRRRVLQQSAGSSSAAAATRHHHEDVAEDADPAMLLPELVGHLLNEAAAGVDDQAEVIRLDDLVWKPLREPDQVKAAGEYVSTLPVLKNEPLHVQAAAAAVENDVIPSQLLSSAVRSQLTQLLDAGETLAPGDHGAPKDAFPHMAQNDPTSGSNKGAANRSGAPKSRNVIPGDPIFKDQSVIRSADQRQQFAEGSPFEVGSKSTITEKLEVADASVQADVVATDEKAVQPSTGRKATAEARKRAATVDHAVQTDESTSKKSSTKDKYSQTLPTTPTQYSMATQTDVQEAPWYLFRTSVQKKKLAAAISVTFVLIYFFLCYGLVNMAREMYAEHVFEELDFL</sequence>
<dbReference type="InterPro" id="IPR005045">
    <property type="entry name" value="CDC50/LEM3_fam"/>
</dbReference>
<comment type="similarity">
    <text evidence="2">Belongs to the CDC50/LEM3 family.</text>
</comment>
<feature type="compositionally biased region" description="Basic and acidic residues" evidence="6">
    <location>
        <begin position="507"/>
        <end position="518"/>
    </location>
</feature>
<comment type="subcellular location">
    <subcellularLocation>
        <location evidence="1">Membrane</location>
        <topology evidence="1">Multi-pass membrane protein</topology>
    </subcellularLocation>
</comment>
<feature type="transmembrane region" description="Helical" evidence="7">
    <location>
        <begin position="554"/>
        <end position="574"/>
    </location>
</feature>
<dbReference type="AlphaFoldDB" id="A0A9J6EMZ4"/>
<protein>
    <submittedName>
        <fullName evidence="8">Uncharacterized protein</fullName>
    </submittedName>
</protein>
<accession>A0A9J6EMZ4</accession>
<feature type="compositionally biased region" description="Basic and acidic residues" evidence="6">
    <location>
        <begin position="487"/>
        <end position="497"/>
    </location>
</feature>
<dbReference type="PANTHER" id="PTHR10926:SF0">
    <property type="entry name" value="CDC50, ISOFORM A"/>
    <property type="match status" value="1"/>
</dbReference>
<evidence type="ECO:0000256" key="3">
    <source>
        <dbReference type="ARBA" id="ARBA00022692"/>
    </source>
</evidence>
<evidence type="ECO:0000256" key="6">
    <source>
        <dbReference type="SAM" id="MobiDB-lite"/>
    </source>
</evidence>
<organism evidence="8 9">
    <name type="scientific">Rhipicephalus microplus</name>
    <name type="common">Cattle tick</name>
    <name type="synonym">Boophilus microplus</name>
    <dbReference type="NCBI Taxonomy" id="6941"/>
    <lineage>
        <taxon>Eukaryota</taxon>
        <taxon>Metazoa</taxon>
        <taxon>Ecdysozoa</taxon>
        <taxon>Arthropoda</taxon>
        <taxon>Chelicerata</taxon>
        <taxon>Arachnida</taxon>
        <taxon>Acari</taxon>
        <taxon>Parasitiformes</taxon>
        <taxon>Ixodida</taxon>
        <taxon>Ixodoidea</taxon>
        <taxon>Ixodidae</taxon>
        <taxon>Rhipicephalinae</taxon>
        <taxon>Rhipicephalus</taxon>
        <taxon>Boophilus</taxon>
    </lineage>
</organism>
<evidence type="ECO:0000256" key="2">
    <source>
        <dbReference type="ARBA" id="ARBA00009457"/>
    </source>
</evidence>
<evidence type="ECO:0000256" key="5">
    <source>
        <dbReference type="ARBA" id="ARBA00023136"/>
    </source>
</evidence>
<evidence type="ECO:0000256" key="7">
    <source>
        <dbReference type="SAM" id="Phobius"/>
    </source>
</evidence>
<evidence type="ECO:0000313" key="9">
    <source>
        <dbReference type="Proteomes" id="UP000821866"/>
    </source>
</evidence>
<feature type="transmembrane region" description="Helical" evidence="7">
    <location>
        <begin position="65"/>
        <end position="87"/>
    </location>
</feature>
<proteinExistence type="inferred from homology"/>
<keyword evidence="3 7" id="KW-0812">Transmembrane</keyword>
<name>A0A9J6EMZ4_RHIMP</name>
<gene>
    <name evidence="8" type="ORF">HPB51_008093</name>
</gene>
<comment type="caution">
    <text evidence="8">The sequence shown here is derived from an EMBL/GenBank/DDBJ whole genome shotgun (WGS) entry which is preliminary data.</text>
</comment>